<dbReference type="InterPro" id="IPR002514">
    <property type="entry name" value="Transposase_8"/>
</dbReference>
<dbReference type="GO" id="GO:0004803">
    <property type="term" value="F:transposase activity"/>
    <property type="evidence" value="ECO:0007669"/>
    <property type="project" value="InterPro"/>
</dbReference>
<dbReference type="RefSeq" id="WP_148689601.1">
    <property type="nucleotide sequence ID" value="NZ_LT671858.1"/>
</dbReference>
<name>A0A1N5TNX2_9ARCH</name>
<dbReference type="InterPro" id="IPR036388">
    <property type="entry name" value="WH-like_DNA-bd_sf"/>
</dbReference>
<reference evidence="1 2" key="1">
    <citation type="submission" date="2016-04" db="EMBL/GenBank/DDBJ databases">
        <authorList>
            <person name="Evans L.H."/>
            <person name="Alamgir A."/>
            <person name="Owens N."/>
            <person name="Weber N.D."/>
            <person name="Virtaneva K."/>
            <person name="Barbian K."/>
            <person name="Babar A."/>
            <person name="Rosenke K."/>
        </authorList>
    </citation>
    <scope>NUCLEOTIDE SEQUENCE [LARGE SCALE GENOMIC DNA]</scope>
    <source>
        <strain evidence="2">S5(T) (JCM 30642 \VKM B-2941)</strain>
    </source>
</reference>
<accession>A0A1N5TNX2</accession>
<sequence>MKSKYSAEEKFQIVMESFTDNVTQAEICRRHGIYPVQLSKWREQFILGGKTALAQRRNSDSRDDEIENLKKIIGDQSLVIDTFKKRSRE</sequence>
<proteinExistence type="predicted"/>
<dbReference type="InterPro" id="IPR010921">
    <property type="entry name" value="Trp_repressor/repl_initiator"/>
</dbReference>
<dbReference type="GO" id="GO:0006313">
    <property type="term" value="P:DNA transposition"/>
    <property type="evidence" value="ECO:0007669"/>
    <property type="project" value="InterPro"/>
</dbReference>
<evidence type="ECO:0000313" key="1">
    <source>
        <dbReference type="EMBL" id="SIM49836.1"/>
    </source>
</evidence>
<dbReference type="SUPFAM" id="SSF48295">
    <property type="entry name" value="TrpR-like"/>
    <property type="match status" value="1"/>
</dbReference>
<dbReference type="Pfam" id="PF01527">
    <property type="entry name" value="HTH_Tnp_1"/>
    <property type="match status" value="1"/>
</dbReference>
<organism evidence="1 2">
    <name type="scientific">Cuniculiplasma divulgatum</name>
    <dbReference type="NCBI Taxonomy" id="1673428"/>
    <lineage>
        <taxon>Archaea</taxon>
        <taxon>Methanobacteriati</taxon>
        <taxon>Thermoplasmatota</taxon>
        <taxon>Thermoplasmata</taxon>
        <taxon>Thermoplasmatales</taxon>
        <taxon>Cuniculiplasmataceae</taxon>
        <taxon>Cuniculiplasma</taxon>
    </lineage>
</organism>
<dbReference type="GeneID" id="41587916"/>
<dbReference type="Proteomes" id="UP000195607">
    <property type="component" value="Chromosome I"/>
</dbReference>
<dbReference type="AlphaFoldDB" id="A0A1N5TNX2"/>
<gene>
    <name evidence="1" type="ORF">CSP5_0632</name>
</gene>
<dbReference type="EMBL" id="LT671858">
    <property type="protein sequence ID" value="SIM49836.1"/>
    <property type="molecule type" value="Genomic_DNA"/>
</dbReference>
<evidence type="ECO:0000313" key="2">
    <source>
        <dbReference type="Proteomes" id="UP000195607"/>
    </source>
</evidence>
<dbReference type="Gene3D" id="1.10.10.10">
    <property type="entry name" value="Winged helix-like DNA-binding domain superfamily/Winged helix DNA-binding domain"/>
    <property type="match status" value="1"/>
</dbReference>
<protein>
    <submittedName>
        <fullName evidence="1">IS3 family transposase OrfA</fullName>
    </submittedName>
</protein>
<dbReference type="GO" id="GO:0043565">
    <property type="term" value="F:sequence-specific DNA binding"/>
    <property type="evidence" value="ECO:0007669"/>
    <property type="project" value="InterPro"/>
</dbReference>